<feature type="coiled-coil region" evidence="1">
    <location>
        <begin position="150"/>
        <end position="177"/>
    </location>
</feature>
<comment type="caution">
    <text evidence="3">The sequence shown here is derived from an EMBL/GenBank/DDBJ whole genome shotgun (WGS) entry which is preliminary data.</text>
</comment>
<dbReference type="Pfam" id="PF21725">
    <property type="entry name" value="T7SS_signal"/>
    <property type="match status" value="1"/>
</dbReference>
<gene>
    <name evidence="3" type="ORF">KBO27_32555</name>
</gene>
<organism evidence="3 4">
    <name type="scientific">Saccharopolyspora endophytica</name>
    <dbReference type="NCBI Taxonomy" id="543886"/>
    <lineage>
        <taxon>Bacteria</taxon>
        <taxon>Bacillati</taxon>
        <taxon>Actinomycetota</taxon>
        <taxon>Actinomycetes</taxon>
        <taxon>Pseudonocardiales</taxon>
        <taxon>Pseudonocardiaceae</taxon>
        <taxon>Saccharopolyspora</taxon>
    </lineage>
</organism>
<dbReference type="CDD" id="cd20745">
    <property type="entry name" value="FIX_RhsA_AHH_HNH-like"/>
    <property type="match status" value="1"/>
</dbReference>
<dbReference type="InterPro" id="IPR049082">
    <property type="entry name" value="T7SS_signal"/>
</dbReference>
<feature type="domain" description="Putative T7SS secretion signal" evidence="2">
    <location>
        <begin position="2"/>
        <end position="185"/>
    </location>
</feature>
<evidence type="ECO:0000313" key="3">
    <source>
        <dbReference type="EMBL" id="MBQ0928701.1"/>
    </source>
</evidence>
<proteinExistence type="predicted"/>
<keyword evidence="4" id="KW-1185">Reference proteome</keyword>
<accession>A0ABS5DQW8</accession>
<name>A0ABS5DQW8_9PSEU</name>
<keyword evidence="1" id="KW-0175">Coiled coil</keyword>
<dbReference type="RefSeq" id="WP_210973703.1">
    <property type="nucleotide sequence ID" value="NZ_JAGPXE010000024.1"/>
</dbReference>
<dbReference type="Proteomes" id="UP000674084">
    <property type="component" value="Unassembled WGS sequence"/>
</dbReference>
<protein>
    <recommendedName>
        <fullName evidence="2">Putative T7SS secretion signal domain-containing protein</fullName>
    </recommendedName>
</protein>
<sequence length="380" mass="41372">MVDRQELGETERGDELVPGKAEALYRYAQVLRDRATDVIADAEALKRIDTGAWTGPAYEAYAADNANQWPKWLKLGDAMAYGAQAIESYANCLGWAQMQANQAAVLYRRGEQLSQQARQVHDQAVADFNSGGGEPGGFPPVFQDPGEEYRQAARELLERARAQLEAVAEESAKALNEIAEAVPTEDEESTGETIAHALTDAAGFIPVIGDAVDIAHAGVYALQGRGTEAALTAAAAVPFAGWAAGGAKLGKAGTKIGEALGIGEKARFGWSDRIGRDAYRANFFDANPDLKGKVWVHHAVEQQAMKKQYPDLDITPNEMHSLDNLRGIPKEINGDVHLSKIRSEWDEFYIDNPNPSKQDLLDKATEIDDKFGHQFNPPVR</sequence>
<reference evidence="3 4" key="1">
    <citation type="submission" date="2021-04" db="EMBL/GenBank/DDBJ databases">
        <title>Whole-genome sequencing of Saccharopolyspora endophytica KCTC 19397.</title>
        <authorList>
            <person name="Ay H."/>
            <person name="Saygin H."/>
            <person name="Sahin N."/>
        </authorList>
    </citation>
    <scope>NUCLEOTIDE SEQUENCE [LARGE SCALE GENOMIC DNA]</scope>
    <source>
        <strain evidence="3 4">KCTC 19397</strain>
    </source>
</reference>
<dbReference type="EMBL" id="JAGPXE010000024">
    <property type="protein sequence ID" value="MBQ0928701.1"/>
    <property type="molecule type" value="Genomic_DNA"/>
</dbReference>
<evidence type="ECO:0000259" key="2">
    <source>
        <dbReference type="Pfam" id="PF21725"/>
    </source>
</evidence>
<evidence type="ECO:0000313" key="4">
    <source>
        <dbReference type="Proteomes" id="UP000674084"/>
    </source>
</evidence>
<evidence type="ECO:0000256" key="1">
    <source>
        <dbReference type="SAM" id="Coils"/>
    </source>
</evidence>